<protein>
    <recommendedName>
        <fullName evidence="3">Selenium binding protein</fullName>
    </recommendedName>
</protein>
<evidence type="ECO:0000313" key="1">
    <source>
        <dbReference type="EMBL" id="ETK03688.1"/>
    </source>
</evidence>
<reference evidence="1 2" key="1">
    <citation type="submission" date="2013-11" db="EMBL/GenBank/DDBJ databases">
        <title>Single cell genomics of uncultured Tannerella BU063 (oral taxon 286).</title>
        <authorList>
            <person name="Beall C.J."/>
            <person name="Campbell A.G."/>
            <person name="Griffen A.L."/>
            <person name="Podar M."/>
            <person name="Leys E.J."/>
        </authorList>
    </citation>
    <scope>NUCLEOTIDE SEQUENCE [LARGE SCALE GENOMIC DNA]</scope>
    <source>
        <strain evidence="1">Cell 5</strain>
    </source>
</reference>
<dbReference type="AlphaFoldDB" id="W2C9I8"/>
<proteinExistence type="predicted"/>
<organism evidence="1 2">
    <name type="scientific">Tannerella sp. oral taxon BU063 isolate Cell 5</name>
    <dbReference type="NCBI Taxonomy" id="1410950"/>
    <lineage>
        <taxon>Bacteria</taxon>
        <taxon>Pseudomonadati</taxon>
        <taxon>Bacteroidota</taxon>
        <taxon>Bacteroidia</taxon>
        <taxon>Bacteroidales</taxon>
        <taxon>Tannerellaceae</taxon>
        <taxon>Tannerella</taxon>
    </lineage>
</organism>
<dbReference type="EMBL" id="AYYC01000731">
    <property type="protein sequence ID" value="ETK03688.1"/>
    <property type="molecule type" value="Genomic_DNA"/>
</dbReference>
<name>W2C9I8_9BACT</name>
<dbReference type="Proteomes" id="UP000018872">
    <property type="component" value="Unassembled WGS sequence"/>
</dbReference>
<evidence type="ECO:0008006" key="3">
    <source>
        <dbReference type="Google" id="ProtNLM"/>
    </source>
</evidence>
<evidence type="ECO:0000313" key="2">
    <source>
        <dbReference type="Proteomes" id="UP000018872"/>
    </source>
</evidence>
<accession>W2C9I8</accession>
<gene>
    <name evidence="1" type="ORF">T229_12665</name>
</gene>
<sequence length="141" mass="16514">MYEEYTRQALPSKNYRELLGSAICVFNSNNGFIIENILREDGCQKYTWRDLIDRVSGKLSDPIRETITAKAGPEIQKLFEDVIDKRNRIIHSFQITDKDGEQRLATKYKDGNQEVISESCLIDFIKFNERLSDKLHKFRGY</sequence>
<comment type="caution">
    <text evidence="1">The sequence shown here is derived from an EMBL/GenBank/DDBJ whole genome shotgun (WGS) entry which is preliminary data.</text>
</comment>